<protein>
    <submittedName>
        <fullName evidence="1">Uncharacterized protein</fullName>
    </submittedName>
</protein>
<feature type="non-terminal residue" evidence="1">
    <location>
        <position position="1"/>
    </location>
</feature>
<evidence type="ECO:0000313" key="2">
    <source>
        <dbReference type="Proteomes" id="UP001207468"/>
    </source>
</evidence>
<dbReference type="Proteomes" id="UP001207468">
    <property type="component" value="Unassembled WGS sequence"/>
</dbReference>
<dbReference type="EMBL" id="JAGFNK010000080">
    <property type="protein sequence ID" value="KAI9508719.1"/>
    <property type="molecule type" value="Genomic_DNA"/>
</dbReference>
<keyword evidence="2" id="KW-1185">Reference proteome</keyword>
<accession>A0ACC0UCD9</accession>
<sequence>LILCVSYAQNLALSLCFICLFPRPSNPSAPSPPAFLPHSVLTPLIIDIDGHSLRNPLPQAVCHGHAVLHRIYIPSLSGEGFV</sequence>
<comment type="caution">
    <text evidence="1">The sequence shown here is derived from an EMBL/GenBank/DDBJ whole genome shotgun (WGS) entry which is preliminary data.</text>
</comment>
<evidence type="ECO:0000313" key="1">
    <source>
        <dbReference type="EMBL" id="KAI9508719.1"/>
    </source>
</evidence>
<reference evidence="1" key="1">
    <citation type="submission" date="2021-03" db="EMBL/GenBank/DDBJ databases">
        <title>Evolutionary priming and transition to the ectomycorrhizal habit in an iconic lineage of mushroom-forming fungi: is preadaptation a requirement?</title>
        <authorList>
            <consortium name="DOE Joint Genome Institute"/>
            <person name="Looney B.P."/>
            <person name="Miyauchi S."/>
            <person name="Morin E."/>
            <person name="Drula E."/>
            <person name="Courty P.E."/>
            <person name="Chicoki N."/>
            <person name="Fauchery L."/>
            <person name="Kohler A."/>
            <person name="Kuo A."/>
            <person name="LaButti K."/>
            <person name="Pangilinan J."/>
            <person name="Lipzen A."/>
            <person name="Riley R."/>
            <person name="Andreopoulos W."/>
            <person name="He G."/>
            <person name="Johnson J."/>
            <person name="Barry K.W."/>
            <person name="Grigoriev I.V."/>
            <person name="Nagy L."/>
            <person name="Hibbett D."/>
            <person name="Henrissat B."/>
            <person name="Matheny P.B."/>
            <person name="Labbe J."/>
            <person name="Martin A.F."/>
        </authorList>
    </citation>
    <scope>NUCLEOTIDE SEQUENCE</scope>
    <source>
        <strain evidence="1">BPL698</strain>
    </source>
</reference>
<gene>
    <name evidence="1" type="ORF">F5148DRAFT_1192880</name>
</gene>
<organism evidence="1 2">
    <name type="scientific">Russula earlei</name>
    <dbReference type="NCBI Taxonomy" id="71964"/>
    <lineage>
        <taxon>Eukaryota</taxon>
        <taxon>Fungi</taxon>
        <taxon>Dikarya</taxon>
        <taxon>Basidiomycota</taxon>
        <taxon>Agaricomycotina</taxon>
        <taxon>Agaricomycetes</taxon>
        <taxon>Russulales</taxon>
        <taxon>Russulaceae</taxon>
        <taxon>Russula</taxon>
    </lineage>
</organism>
<proteinExistence type="predicted"/>
<name>A0ACC0UCD9_9AGAM</name>